<evidence type="ECO:0000313" key="3">
    <source>
        <dbReference type="Proteomes" id="UP000700596"/>
    </source>
</evidence>
<feature type="compositionally biased region" description="Basic and acidic residues" evidence="1">
    <location>
        <begin position="248"/>
        <end position="264"/>
    </location>
</feature>
<accession>A0A9P9EGX4</accession>
<feature type="region of interest" description="Disordered" evidence="1">
    <location>
        <begin position="248"/>
        <end position="296"/>
    </location>
</feature>
<comment type="caution">
    <text evidence="2">The sequence shown here is derived from an EMBL/GenBank/DDBJ whole genome shotgun (WGS) entry which is preliminary data.</text>
</comment>
<feature type="compositionally biased region" description="Polar residues" evidence="1">
    <location>
        <begin position="141"/>
        <end position="164"/>
    </location>
</feature>
<organism evidence="2 3">
    <name type="scientific">Dendryphion nanum</name>
    <dbReference type="NCBI Taxonomy" id="256645"/>
    <lineage>
        <taxon>Eukaryota</taxon>
        <taxon>Fungi</taxon>
        <taxon>Dikarya</taxon>
        <taxon>Ascomycota</taxon>
        <taxon>Pezizomycotina</taxon>
        <taxon>Dothideomycetes</taxon>
        <taxon>Pleosporomycetidae</taxon>
        <taxon>Pleosporales</taxon>
        <taxon>Torulaceae</taxon>
        <taxon>Dendryphion</taxon>
    </lineage>
</organism>
<evidence type="ECO:0000313" key="2">
    <source>
        <dbReference type="EMBL" id="KAH7138030.1"/>
    </source>
</evidence>
<feature type="compositionally biased region" description="Polar residues" evidence="1">
    <location>
        <begin position="47"/>
        <end position="67"/>
    </location>
</feature>
<evidence type="ECO:0000256" key="1">
    <source>
        <dbReference type="SAM" id="MobiDB-lite"/>
    </source>
</evidence>
<keyword evidence="3" id="KW-1185">Reference proteome</keyword>
<gene>
    <name evidence="2" type="ORF">B0J11DRAFT_500279</name>
</gene>
<name>A0A9P9EGX4_9PLEO</name>
<feature type="compositionally biased region" description="Polar residues" evidence="1">
    <location>
        <begin position="94"/>
        <end position="115"/>
    </location>
</feature>
<feature type="region of interest" description="Disordered" evidence="1">
    <location>
        <begin position="1"/>
        <end position="175"/>
    </location>
</feature>
<sequence>MKHHTHRRGPSPTVYIKTEPGLEPHTPKLTPHRPRERIEGSKASHPINISSGDDSGAENYSESSSTPRTKKAAPVHSETMSNAPPSSRTRRQSARPTDSLPGSSKRSEQPKSITAHSLDPTDQKRSNLSPSAKLITKKRTATTLESEVPSSGSTQPAQPETTNTPSKKAKKSLSPLSYHTAPLTSLPLNHALGPATLASLLPFLDLLTPYMNFQLKLADLKGRARDEVEEAQTLVDDVVQGLRERVWREERGKESLEERDEGGRMESGQSGGDRFLYGGSESGESFGEGSGEEGNY</sequence>
<dbReference type="EMBL" id="JAGMWT010000001">
    <property type="protein sequence ID" value="KAH7138030.1"/>
    <property type="molecule type" value="Genomic_DNA"/>
</dbReference>
<protein>
    <submittedName>
        <fullName evidence="2">Uncharacterized protein</fullName>
    </submittedName>
</protein>
<proteinExistence type="predicted"/>
<feature type="compositionally biased region" description="Polar residues" evidence="1">
    <location>
        <begin position="78"/>
        <end position="87"/>
    </location>
</feature>
<dbReference type="Proteomes" id="UP000700596">
    <property type="component" value="Unassembled WGS sequence"/>
</dbReference>
<dbReference type="AlphaFoldDB" id="A0A9P9EGX4"/>
<feature type="compositionally biased region" description="Low complexity" evidence="1">
    <location>
        <begin position="278"/>
        <end position="296"/>
    </location>
</feature>
<reference evidence="2" key="1">
    <citation type="journal article" date="2021" name="Nat. Commun.">
        <title>Genetic determinants of endophytism in the Arabidopsis root mycobiome.</title>
        <authorList>
            <person name="Mesny F."/>
            <person name="Miyauchi S."/>
            <person name="Thiergart T."/>
            <person name="Pickel B."/>
            <person name="Atanasova L."/>
            <person name="Karlsson M."/>
            <person name="Huettel B."/>
            <person name="Barry K.W."/>
            <person name="Haridas S."/>
            <person name="Chen C."/>
            <person name="Bauer D."/>
            <person name="Andreopoulos W."/>
            <person name="Pangilinan J."/>
            <person name="LaButti K."/>
            <person name="Riley R."/>
            <person name="Lipzen A."/>
            <person name="Clum A."/>
            <person name="Drula E."/>
            <person name="Henrissat B."/>
            <person name="Kohler A."/>
            <person name="Grigoriev I.V."/>
            <person name="Martin F.M."/>
            <person name="Hacquard S."/>
        </authorList>
    </citation>
    <scope>NUCLEOTIDE SEQUENCE</scope>
    <source>
        <strain evidence="2">MPI-CAGE-CH-0243</strain>
    </source>
</reference>